<sequence>MFSPRLESFVAAIRLGSLFVFRYRFRRDDISYLCSVLRPYLKRRTMRSHALTVEEQVLIALRFFVCDSFYEVIADGIAVTKATVEYVLHSVASALSSMLNTYVIFPESNSEISDIKPRFFSMASMPNVIGVIDCTHIHIQAPHEREWEYVNRKGRHSINVQLIGDADLKITNCVIRWPGSRFQNTPPDGILLGDSGYPLLLWLMTPFSNVTNASQLQYNIAHSSTRGTTERINGILKRRFARLSYLRVEPKKRSSQEAAPLLTQTRRQPLPSACSCRYQSPAPSPAE</sequence>
<dbReference type="GO" id="GO:0005634">
    <property type="term" value="C:nucleus"/>
    <property type="evidence" value="ECO:0007669"/>
    <property type="project" value="UniProtKB-SubCell"/>
</dbReference>
<evidence type="ECO:0000313" key="15">
    <source>
        <dbReference type="Ensembl" id="ENSAPOP00000000699.1"/>
    </source>
</evidence>
<comment type="subcellular location">
    <subcellularLocation>
        <location evidence="3">Cytoplasm</location>
    </subcellularLocation>
    <subcellularLocation>
        <location evidence="2">Nucleus</location>
    </subcellularLocation>
</comment>
<reference evidence="15" key="1">
    <citation type="submission" date="2025-08" db="UniProtKB">
        <authorList>
            <consortium name="Ensembl"/>
        </authorList>
    </citation>
    <scope>IDENTIFICATION</scope>
</reference>
<feature type="domain" description="DDE Tnp4" evidence="14">
    <location>
        <begin position="132"/>
        <end position="251"/>
    </location>
</feature>
<name>A0A3Q1EBL3_9TELE</name>
<dbReference type="Proteomes" id="UP000257200">
    <property type="component" value="Unplaced"/>
</dbReference>
<dbReference type="GO" id="GO:0046872">
    <property type="term" value="F:metal ion binding"/>
    <property type="evidence" value="ECO:0007669"/>
    <property type="project" value="UniProtKB-KW"/>
</dbReference>
<evidence type="ECO:0000256" key="5">
    <source>
        <dbReference type="ARBA" id="ARBA00015519"/>
    </source>
</evidence>
<dbReference type="InterPro" id="IPR027806">
    <property type="entry name" value="HARBI1_dom"/>
</dbReference>
<evidence type="ECO:0000313" key="16">
    <source>
        <dbReference type="Proteomes" id="UP000257200"/>
    </source>
</evidence>
<dbReference type="PANTHER" id="PTHR22930:SF267">
    <property type="entry name" value="NUCLEASE HARBI1-RELATED"/>
    <property type="match status" value="1"/>
</dbReference>
<dbReference type="GO" id="GO:0016787">
    <property type="term" value="F:hydrolase activity"/>
    <property type="evidence" value="ECO:0007669"/>
    <property type="project" value="UniProtKB-KW"/>
</dbReference>
<evidence type="ECO:0000256" key="1">
    <source>
        <dbReference type="ARBA" id="ARBA00001968"/>
    </source>
</evidence>
<keyword evidence="6" id="KW-0963">Cytoplasm</keyword>
<dbReference type="GeneTree" id="ENSGT00940000154348"/>
<keyword evidence="8" id="KW-0479">Metal-binding</keyword>
<evidence type="ECO:0000256" key="6">
    <source>
        <dbReference type="ARBA" id="ARBA00022490"/>
    </source>
</evidence>
<evidence type="ECO:0000256" key="3">
    <source>
        <dbReference type="ARBA" id="ARBA00004496"/>
    </source>
</evidence>
<evidence type="ECO:0000256" key="11">
    <source>
        <dbReference type="ARBA" id="ARBA00030126"/>
    </source>
</evidence>
<dbReference type="InterPro" id="IPR026103">
    <property type="entry name" value="HARBI1_animal"/>
</dbReference>
<evidence type="ECO:0000256" key="12">
    <source>
        <dbReference type="ARBA" id="ARBA00045850"/>
    </source>
</evidence>
<accession>A0A3Q1EBL3</accession>
<protein>
    <recommendedName>
        <fullName evidence="5">Putative nuclease HARBI1</fullName>
    </recommendedName>
    <alternativeName>
        <fullName evidence="11">Harbinger transposase-derived nuclease</fullName>
    </alternativeName>
</protein>
<reference evidence="15" key="2">
    <citation type="submission" date="2025-09" db="UniProtKB">
        <authorList>
            <consortium name="Ensembl"/>
        </authorList>
    </citation>
    <scope>IDENTIFICATION</scope>
</reference>
<dbReference type="InterPro" id="IPR045249">
    <property type="entry name" value="HARBI1-like"/>
</dbReference>
<keyword evidence="9" id="KW-0378">Hydrolase</keyword>
<evidence type="ECO:0000256" key="7">
    <source>
        <dbReference type="ARBA" id="ARBA00022722"/>
    </source>
</evidence>
<keyword evidence="10" id="KW-0539">Nucleus</keyword>
<comment type="function">
    <text evidence="12">Transposase-derived protein that may have nuclease activity. Does not have transposase activity.</text>
</comment>
<keyword evidence="16" id="KW-1185">Reference proteome</keyword>
<evidence type="ECO:0000256" key="9">
    <source>
        <dbReference type="ARBA" id="ARBA00022801"/>
    </source>
</evidence>
<evidence type="ECO:0000256" key="2">
    <source>
        <dbReference type="ARBA" id="ARBA00004123"/>
    </source>
</evidence>
<evidence type="ECO:0000256" key="10">
    <source>
        <dbReference type="ARBA" id="ARBA00023242"/>
    </source>
</evidence>
<comment type="similarity">
    <text evidence="4">Belongs to the HARBI1 family.</text>
</comment>
<feature type="region of interest" description="Disordered" evidence="13">
    <location>
        <begin position="251"/>
        <end position="287"/>
    </location>
</feature>
<dbReference type="AlphaFoldDB" id="A0A3Q1EBL3"/>
<evidence type="ECO:0000256" key="4">
    <source>
        <dbReference type="ARBA" id="ARBA00006958"/>
    </source>
</evidence>
<keyword evidence="7" id="KW-0540">Nuclease</keyword>
<evidence type="ECO:0000256" key="8">
    <source>
        <dbReference type="ARBA" id="ARBA00022723"/>
    </source>
</evidence>
<proteinExistence type="inferred from homology"/>
<evidence type="ECO:0000256" key="13">
    <source>
        <dbReference type="SAM" id="MobiDB-lite"/>
    </source>
</evidence>
<comment type="cofactor">
    <cofactor evidence="1">
        <name>a divalent metal cation</name>
        <dbReference type="ChEBI" id="CHEBI:60240"/>
    </cofactor>
</comment>
<dbReference type="Ensembl" id="ENSAPOT00000016440.1">
    <property type="protein sequence ID" value="ENSAPOP00000000699.1"/>
    <property type="gene ID" value="ENSAPOG00000001896.1"/>
</dbReference>
<dbReference type="Pfam" id="PF13359">
    <property type="entry name" value="DDE_Tnp_4"/>
    <property type="match status" value="1"/>
</dbReference>
<dbReference type="GO" id="GO:0004518">
    <property type="term" value="F:nuclease activity"/>
    <property type="evidence" value="ECO:0007669"/>
    <property type="project" value="UniProtKB-KW"/>
</dbReference>
<organism evidence="15 16">
    <name type="scientific">Acanthochromis polyacanthus</name>
    <name type="common">spiny chromis</name>
    <dbReference type="NCBI Taxonomy" id="80966"/>
    <lineage>
        <taxon>Eukaryota</taxon>
        <taxon>Metazoa</taxon>
        <taxon>Chordata</taxon>
        <taxon>Craniata</taxon>
        <taxon>Vertebrata</taxon>
        <taxon>Euteleostomi</taxon>
        <taxon>Actinopterygii</taxon>
        <taxon>Neopterygii</taxon>
        <taxon>Teleostei</taxon>
        <taxon>Neoteleostei</taxon>
        <taxon>Acanthomorphata</taxon>
        <taxon>Ovalentaria</taxon>
        <taxon>Pomacentridae</taxon>
        <taxon>Acanthochromis</taxon>
    </lineage>
</organism>
<dbReference type="PRINTS" id="PR02086">
    <property type="entry name" value="PUTNUCHARBI1"/>
</dbReference>
<dbReference type="GO" id="GO:0005737">
    <property type="term" value="C:cytoplasm"/>
    <property type="evidence" value="ECO:0007669"/>
    <property type="project" value="UniProtKB-SubCell"/>
</dbReference>
<evidence type="ECO:0000259" key="14">
    <source>
        <dbReference type="Pfam" id="PF13359"/>
    </source>
</evidence>
<dbReference type="PANTHER" id="PTHR22930">
    <property type="match status" value="1"/>
</dbReference>
<dbReference type="InParanoid" id="A0A3Q1EBL3"/>